<accession>A0A3F2RX60</accession>
<evidence type="ECO:0000313" key="5">
    <source>
        <dbReference type="Proteomes" id="UP000284657"/>
    </source>
</evidence>
<evidence type="ECO:0000313" key="4">
    <source>
        <dbReference type="Proteomes" id="UP000277300"/>
    </source>
</evidence>
<comment type="caution">
    <text evidence="3">The sequence shown here is derived from an EMBL/GenBank/DDBJ whole genome shotgun (WGS) entry which is preliminary data.</text>
</comment>
<organism evidence="3 4">
    <name type="scientific">Phytophthora kernoviae</name>
    <dbReference type="NCBI Taxonomy" id="325452"/>
    <lineage>
        <taxon>Eukaryota</taxon>
        <taxon>Sar</taxon>
        <taxon>Stramenopiles</taxon>
        <taxon>Oomycota</taxon>
        <taxon>Peronosporomycetes</taxon>
        <taxon>Peronosporales</taxon>
        <taxon>Peronosporaceae</taxon>
        <taxon>Phytophthora</taxon>
    </lineage>
</organism>
<evidence type="ECO:0000313" key="3">
    <source>
        <dbReference type="EMBL" id="RLN65995.1"/>
    </source>
</evidence>
<protein>
    <submittedName>
        <fullName evidence="3">Uncharacterized protein</fullName>
    </submittedName>
</protein>
<evidence type="ECO:0000256" key="1">
    <source>
        <dbReference type="SAM" id="MobiDB-lite"/>
    </source>
</evidence>
<feature type="compositionally biased region" description="Acidic residues" evidence="1">
    <location>
        <begin position="21"/>
        <end position="31"/>
    </location>
</feature>
<dbReference type="OrthoDB" id="118782at2759"/>
<dbReference type="AlphaFoldDB" id="A0A3F2RX60"/>
<sequence>MTTLQSDQRIGGSPASSYAETDSDSDSDNNDDCQCRLDAKRRHVAKDSQRVWTRTAPIFIPASSHQTYPHLCESVEESPDLSYHTDMRLLRAGRYLHDSDDDELDEDDPAFYGNLAFFRSQYGETPSRLLKRSVNLSKVAMAPTSPTAVDDNNEGIFAMELQSELRPFSVKRQRATTAGGTRTSPKPQFAIVKAPLTPKHQRPFGLFNAFNPRRSSPTMPPAQTQSLPTWTSNLNTTLPLNCKQTFEEDPAYLSGEDTDCESERGSDVLSREDQQLMANLMCLQKERARKHHQFHPPCPAVARATPVMIPTQSRRYEETASKNWVWDEDDEDCDQCPCCQDRSESRPATRPVEKIEPPTVANVSDLMFDLEL</sequence>
<evidence type="ECO:0000313" key="2">
    <source>
        <dbReference type="EMBL" id="RLN51869.1"/>
    </source>
</evidence>
<name>A0A3F2RX60_9STRA</name>
<dbReference type="EMBL" id="MBAD02001783">
    <property type="protein sequence ID" value="RLN51869.1"/>
    <property type="molecule type" value="Genomic_DNA"/>
</dbReference>
<gene>
    <name evidence="2" type="ORF">BBJ29_005875</name>
    <name evidence="3" type="ORF">BBP00_00002519</name>
</gene>
<dbReference type="EMBL" id="MBDO02000044">
    <property type="protein sequence ID" value="RLN65995.1"/>
    <property type="molecule type" value="Genomic_DNA"/>
</dbReference>
<feature type="region of interest" description="Disordered" evidence="1">
    <location>
        <begin position="1"/>
        <end position="33"/>
    </location>
</feature>
<dbReference type="Proteomes" id="UP000277300">
    <property type="component" value="Unassembled WGS sequence"/>
</dbReference>
<feature type="compositionally biased region" description="Polar residues" evidence="1">
    <location>
        <begin position="1"/>
        <end position="20"/>
    </location>
</feature>
<dbReference type="Proteomes" id="UP000284657">
    <property type="component" value="Unassembled WGS sequence"/>
</dbReference>
<proteinExistence type="predicted"/>
<feature type="compositionally biased region" description="Polar residues" evidence="1">
    <location>
        <begin position="213"/>
        <end position="231"/>
    </location>
</feature>
<feature type="region of interest" description="Disordered" evidence="1">
    <location>
        <begin position="211"/>
        <end position="231"/>
    </location>
</feature>
<reference evidence="4 5" key="1">
    <citation type="submission" date="2018-07" db="EMBL/GenBank/DDBJ databases">
        <title>Genome sequencing of oomycete isolates from Chile give support for New Zealand origin for Phytophthora kernoviae and make available the first Nothophytophthora sp. genome.</title>
        <authorList>
            <person name="Studholme D.J."/>
            <person name="Sanfuentes E."/>
            <person name="Panda P."/>
            <person name="Hill R."/>
            <person name="Sambles C."/>
            <person name="Grant M."/>
            <person name="Williams N.M."/>
            <person name="Mcdougal R.L."/>
        </authorList>
    </citation>
    <scope>NUCLEOTIDE SEQUENCE [LARGE SCALE GENOMIC DNA]</scope>
    <source>
        <strain evidence="3">Chile6</strain>
        <strain evidence="2">Chile7</strain>
    </source>
</reference>